<comment type="catalytic activity">
    <reaction evidence="7">
        <text>a peptidoglycan chain = a peptidoglycan chain with N-acetyl-1,6-anhydromuramyl-[peptide] at the reducing end + a peptidoglycan chain with N-acetylglucosamine at the non-reducing end.</text>
        <dbReference type="EC" id="4.2.2.29"/>
    </reaction>
</comment>
<dbReference type="Pfam" id="PF02618">
    <property type="entry name" value="YceG"/>
    <property type="match status" value="1"/>
</dbReference>
<organism evidence="8 9">
    <name type="scientific">Candidatus Gottesmanbacteria bacterium RBG_16_52_11</name>
    <dbReference type="NCBI Taxonomy" id="1798374"/>
    <lineage>
        <taxon>Bacteria</taxon>
        <taxon>Candidatus Gottesmaniibacteriota</taxon>
    </lineage>
</organism>
<dbReference type="GO" id="GO:0009252">
    <property type="term" value="P:peptidoglycan biosynthetic process"/>
    <property type="evidence" value="ECO:0007669"/>
    <property type="project" value="UniProtKB-UniRule"/>
</dbReference>
<dbReference type="STRING" id="1798374.A2Z33_06830"/>
<sequence length="326" mass="36679">MKSDKTYLLRYIVLLGVICVLGILGFLWWKDGISAVNPQDSTPVNFVIRKGEGIKSIATRLSQENLIRSPTAFFVLIKLEGIEKQIQAGDFRLNRSLDARSVARELTHGFVDVWVTIPEGWRREEIAMKLSRELDIPETEFLKVAVEGYMFPDTYLIPRDASASAVVDIFKRNFDTKVTSEIRREIEGQGISFADAVVLASLIEREGKTDDDRPVIAGILLNRLRLKMPLQVDATLQYALGYQADSKSWWKKTLSADDKSNPSPYNTYINTGLPPEPIANPGLSAIRAVGKPAVSDYLYYIHDENGTIHYARTLEEHNANVASYLR</sequence>
<keyword evidence="1 7" id="KW-1003">Cell membrane</keyword>
<evidence type="ECO:0000256" key="3">
    <source>
        <dbReference type="ARBA" id="ARBA00022989"/>
    </source>
</evidence>
<dbReference type="PANTHER" id="PTHR30518:SF2">
    <property type="entry name" value="ENDOLYTIC MUREIN TRANSGLYCOSYLASE"/>
    <property type="match status" value="1"/>
</dbReference>
<dbReference type="InterPro" id="IPR003770">
    <property type="entry name" value="MLTG-like"/>
</dbReference>
<dbReference type="NCBIfam" id="TIGR00247">
    <property type="entry name" value="endolytic transglycosylase MltG"/>
    <property type="match status" value="1"/>
</dbReference>
<dbReference type="AlphaFoldDB" id="A0A1F5YYD6"/>
<dbReference type="Gene3D" id="3.30.160.60">
    <property type="entry name" value="Classic Zinc Finger"/>
    <property type="match status" value="1"/>
</dbReference>
<comment type="subcellular location">
    <subcellularLocation>
        <location evidence="7">Cell membrane</location>
        <topology evidence="7">Single-pass membrane protein</topology>
    </subcellularLocation>
</comment>
<dbReference type="Gene3D" id="3.30.1490.480">
    <property type="entry name" value="Endolytic murein transglycosylase"/>
    <property type="match status" value="1"/>
</dbReference>
<gene>
    <name evidence="7" type="primary">mltG</name>
    <name evidence="8" type="ORF">A2Z33_06830</name>
</gene>
<keyword evidence="5 7" id="KW-0456">Lyase</keyword>
<dbReference type="GO" id="GO:0008932">
    <property type="term" value="F:lytic endotransglycosylase activity"/>
    <property type="evidence" value="ECO:0007669"/>
    <property type="project" value="UniProtKB-UniRule"/>
</dbReference>
<dbReference type="CDD" id="cd08010">
    <property type="entry name" value="MltG_like"/>
    <property type="match status" value="1"/>
</dbReference>
<feature type="site" description="Important for catalytic activity" evidence="7">
    <location>
        <position position="206"/>
    </location>
</feature>
<keyword evidence="3 7" id="KW-1133">Transmembrane helix</keyword>
<evidence type="ECO:0000256" key="7">
    <source>
        <dbReference type="HAMAP-Rule" id="MF_02065"/>
    </source>
</evidence>
<comment type="caution">
    <text evidence="8">The sequence shown here is derived from an EMBL/GenBank/DDBJ whole genome shotgun (WGS) entry which is preliminary data.</text>
</comment>
<reference evidence="8 9" key="1">
    <citation type="journal article" date="2016" name="Nat. Commun.">
        <title>Thousands of microbial genomes shed light on interconnected biogeochemical processes in an aquifer system.</title>
        <authorList>
            <person name="Anantharaman K."/>
            <person name="Brown C.T."/>
            <person name="Hug L.A."/>
            <person name="Sharon I."/>
            <person name="Castelle C.J."/>
            <person name="Probst A.J."/>
            <person name="Thomas B.C."/>
            <person name="Singh A."/>
            <person name="Wilkins M.J."/>
            <person name="Karaoz U."/>
            <person name="Brodie E.L."/>
            <person name="Williams K.H."/>
            <person name="Hubbard S.S."/>
            <person name="Banfield J.F."/>
        </authorList>
    </citation>
    <scope>NUCLEOTIDE SEQUENCE [LARGE SCALE GENOMIC DNA]</scope>
</reference>
<evidence type="ECO:0000256" key="4">
    <source>
        <dbReference type="ARBA" id="ARBA00023136"/>
    </source>
</evidence>
<comment type="similarity">
    <text evidence="7">Belongs to the transglycosylase MltG family.</text>
</comment>
<dbReference type="EC" id="4.2.2.29" evidence="7"/>
<feature type="transmembrane region" description="Helical" evidence="7">
    <location>
        <begin position="7"/>
        <end position="29"/>
    </location>
</feature>
<evidence type="ECO:0000313" key="8">
    <source>
        <dbReference type="EMBL" id="OGG04977.1"/>
    </source>
</evidence>
<name>A0A1F5YYD6_9BACT</name>
<proteinExistence type="inferred from homology"/>
<evidence type="ECO:0000256" key="1">
    <source>
        <dbReference type="ARBA" id="ARBA00022475"/>
    </source>
</evidence>
<dbReference type="GO" id="GO:0071555">
    <property type="term" value="P:cell wall organization"/>
    <property type="evidence" value="ECO:0007669"/>
    <property type="project" value="UniProtKB-KW"/>
</dbReference>
<protein>
    <recommendedName>
        <fullName evidence="7">Endolytic murein transglycosylase</fullName>
        <ecNumber evidence="7">4.2.2.29</ecNumber>
    </recommendedName>
    <alternativeName>
        <fullName evidence="7">Peptidoglycan lytic transglycosylase</fullName>
    </alternativeName>
    <alternativeName>
        <fullName evidence="7">Peptidoglycan polymerization terminase</fullName>
    </alternativeName>
</protein>
<keyword evidence="6 7" id="KW-0961">Cell wall biogenesis/degradation</keyword>
<dbReference type="Proteomes" id="UP000178448">
    <property type="component" value="Unassembled WGS sequence"/>
</dbReference>
<dbReference type="HAMAP" id="MF_02065">
    <property type="entry name" value="MltG"/>
    <property type="match status" value="1"/>
</dbReference>
<comment type="function">
    <text evidence="7">Functions as a peptidoglycan terminase that cleaves nascent peptidoglycan strands endolytically to terminate their elongation.</text>
</comment>
<dbReference type="EMBL" id="MFJD01000001">
    <property type="protein sequence ID" value="OGG04977.1"/>
    <property type="molecule type" value="Genomic_DNA"/>
</dbReference>
<keyword evidence="2 7" id="KW-0812">Transmembrane</keyword>
<keyword evidence="4 7" id="KW-0472">Membrane</keyword>
<dbReference type="PANTHER" id="PTHR30518">
    <property type="entry name" value="ENDOLYTIC MUREIN TRANSGLYCOSYLASE"/>
    <property type="match status" value="1"/>
</dbReference>
<evidence type="ECO:0000256" key="5">
    <source>
        <dbReference type="ARBA" id="ARBA00023239"/>
    </source>
</evidence>
<dbReference type="GO" id="GO:0005886">
    <property type="term" value="C:plasma membrane"/>
    <property type="evidence" value="ECO:0007669"/>
    <property type="project" value="UniProtKB-SubCell"/>
</dbReference>
<accession>A0A1F5YYD6</accession>
<evidence type="ECO:0000256" key="2">
    <source>
        <dbReference type="ARBA" id="ARBA00022692"/>
    </source>
</evidence>
<evidence type="ECO:0000313" key="9">
    <source>
        <dbReference type="Proteomes" id="UP000178448"/>
    </source>
</evidence>
<evidence type="ECO:0000256" key="6">
    <source>
        <dbReference type="ARBA" id="ARBA00023316"/>
    </source>
</evidence>